<comment type="caution">
    <text evidence="1">The sequence shown here is derived from an EMBL/GenBank/DDBJ whole genome shotgun (WGS) entry which is preliminary data.</text>
</comment>
<dbReference type="Proteomes" id="UP000313066">
    <property type="component" value="Unassembled WGS sequence"/>
</dbReference>
<protein>
    <recommendedName>
        <fullName evidence="3">DUF4258 domain-containing protein</fullName>
    </recommendedName>
</protein>
<dbReference type="EMBL" id="VDMA02000014">
    <property type="protein sequence ID" value="KAB8182168.1"/>
    <property type="molecule type" value="Genomic_DNA"/>
</dbReference>
<evidence type="ECO:0008006" key="3">
    <source>
        <dbReference type="Google" id="ProtNLM"/>
    </source>
</evidence>
<name>A0A5N6BPI2_9ACTN</name>
<keyword evidence="2" id="KW-1185">Reference proteome</keyword>
<evidence type="ECO:0000313" key="1">
    <source>
        <dbReference type="EMBL" id="KAB8182168.1"/>
    </source>
</evidence>
<sequence>MAKLLRVTPQSLRVITEWRERAAVSDRGLIDELLSTLDDEKTWEKRWHSADYPADRSIKVVSPRKGLWVYLRFPIGAVDIITISYGNGDEFDGDFD</sequence>
<accession>A0A5N6BPI2</accession>
<dbReference type="RefSeq" id="WP_139577245.1">
    <property type="nucleotide sequence ID" value="NZ_VDMA02000014.1"/>
</dbReference>
<dbReference type="AlphaFoldDB" id="A0A5N6BPI2"/>
<reference evidence="1 2" key="1">
    <citation type="submission" date="2019-10" db="EMBL/GenBank/DDBJ databases">
        <title>Nonomuraea sp. nov., isolated from Phyllanthus amarus.</title>
        <authorList>
            <person name="Klykleung N."/>
            <person name="Tanasupawat S."/>
        </authorList>
    </citation>
    <scope>NUCLEOTIDE SEQUENCE [LARGE SCALE GENOMIC DNA]</scope>
    <source>
        <strain evidence="1 2">CR1-09</strain>
    </source>
</reference>
<proteinExistence type="predicted"/>
<gene>
    <name evidence="1" type="ORF">FH610_024835</name>
</gene>
<organism evidence="1 2">
    <name type="scientific">Microbispora catharanthi</name>
    <dbReference type="NCBI Taxonomy" id="1712871"/>
    <lineage>
        <taxon>Bacteria</taxon>
        <taxon>Bacillati</taxon>
        <taxon>Actinomycetota</taxon>
        <taxon>Actinomycetes</taxon>
        <taxon>Streptosporangiales</taxon>
        <taxon>Streptosporangiaceae</taxon>
        <taxon>Microbispora</taxon>
    </lineage>
</organism>
<evidence type="ECO:0000313" key="2">
    <source>
        <dbReference type="Proteomes" id="UP000313066"/>
    </source>
</evidence>